<dbReference type="PANTHER" id="PTHR30055">
    <property type="entry name" value="HTH-TYPE TRANSCRIPTIONAL REGULATOR RUTR"/>
    <property type="match status" value="1"/>
</dbReference>
<dbReference type="InterPro" id="IPR049445">
    <property type="entry name" value="TetR_SbtR-like_C"/>
</dbReference>
<evidence type="ECO:0000313" key="6">
    <source>
        <dbReference type="EMBL" id="MBP2702518.1"/>
    </source>
</evidence>
<reference evidence="6" key="1">
    <citation type="submission" date="2021-02" db="EMBL/GenBank/DDBJ databases">
        <title>Draft genome sequence of Microbispora sp. RL4-1S isolated from rice leaves in Thailand.</title>
        <authorList>
            <person name="Muangham S."/>
            <person name="Duangmal K."/>
        </authorList>
    </citation>
    <scope>NUCLEOTIDE SEQUENCE</scope>
    <source>
        <strain evidence="6">RL4-1S</strain>
    </source>
</reference>
<dbReference type="InterPro" id="IPR036271">
    <property type="entry name" value="Tet_transcr_reg_TetR-rel_C_sf"/>
</dbReference>
<dbReference type="PRINTS" id="PR00455">
    <property type="entry name" value="HTHTETR"/>
</dbReference>
<dbReference type="Gene3D" id="1.10.357.10">
    <property type="entry name" value="Tetracycline Repressor, domain 2"/>
    <property type="match status" value="1"/>
</dbReference>
<dbReference type="InterPro" id="IPR050109">
    <property type="entry name" value="HTH-type_TetR-like_transc_reg"/>
</dbReference>
<evidence type="ECO:0000313" key="7">
    <source>
        <dbReference type="Proteomes" id="UP000674234"/>
    </source>
</evidence>
<gene>
    <name evidence="6" type="ORF">JOL79_01725</name>
</gene>
<keyword evidence="3" id="KW-0804">Transcription</keyword>
<dbReference type="AlphaFoldDB" id="A0A940WDD9"/>
<keyword evidence="7" id="KW-1185">Reference proteome</keyword>
<protein>
    <submittedName>
        <fullName evidence="6">TetR/AcrR family transcriptional regulator</fullName>
    </submittedName>
</protein>
<dbReference type="Pfam" id="PF00440">
    <property type="entry name" value="TetR_N"/>
    <property type="match status" value="1"/>
</dbReference>
<dbReference type="Proteomes" id="UP000674234">
    <property type="component" value="Unassembled WGS sequence"/>
</dbReference>
<accession>A0A940WDD9</accession>
<dbReference type="SUPFAM" id="SSF48498">
    <property type="entry name" value="Tetracyclin repressor-like, C-terminal domain"/>
    <property type="match status" value="1"/>
</dbReference>
<organism evidence="6 7">
    <name type="scientific">Microbispora oryzae</name>
    <dbReference type="NCBI Taxonomy" id="2806554"/>
    <lineage>
        <taxon>Bacteria</taxon>
        <taxon>Bacillati</taxon>
        <taxon>Actinomycetota</taxon>
        <taxon>Actinomycetes</taxon>
        <taxon>Streptosporangiales</taxon>
        <taxon>Streptosporangiaceae</taxon>
        <taxon>Microbispora</taxon>
    </lineage>
</organism>
<evidence type="ECO:0000259" key="5">
    <source>
        <dbReference type="PROSITE" id="PS50977"/>
    </source>
</evidence>
<dbReference type="InterPro" id="IPR009057">
    <property type="entry name" value="Homeodomain-like_sf"/>
</dbReference>
<sequence length="198" mass="21738">MRADARHNRARVLEAAEVVLARDGLSASIRAIARHAGVGLGTIYRHFPTQEALYQAVIIERAQRLVAEADALTVADDPGRAFFEFFTRIVENSTRNKTLADILTRAGLDPKAGTADISRDMRDAVERLLVRAQEAGAVREDLRMPELLALLGAACMAAERNQWDDELRTRTLTIVFDGLRPTGRHPASLLPPDFGSAP</sequence>
<dbReference type="Pfam" id="PF21597">
    <property type="entry name" value="TetR_C_43"/>
    <property type="match status" value="1"/>
</dbReference>
<evidence type="ECO:0000256" key="3">
    <source>
        <dbReference type="ARBA" id="ARBA00023163"/>
    </source>
</evidence>
<dbReference type="GO" id="GO:0000976">
    <property type="term" value="F:transcription cis-regulatory region binding"/>
    <property type="evidence" value="ECO:0007669"/>
    <property type="project" value="TreeGrafter"/>
</dbReference>
<dbReference type="SUPFAM" id="SSF46689">
    <property type="entry name" value="Homeodomain-like"/>
    <property type="match status" value="1"/>
</dbReference>
<evidence type="ECO:0000256" key="4">
    <source>
        <dbReference type="PROSITE-ProRule" id="PRU00335"/>
    </source>
</evidence>
<evidence type="ECO:0000256" key="2">
    <source>
        <dbReference type="ARBA" id="ARBA00023125"/>
    </source>
</evidence>
<dbReference type="PROSITE" id="PS01081">
    <property type="entry name" value="HTH_TETR_1"/>
    <property type="match status" value="1"/>
</dbReference>
<dbReference type="PROSITE" id="PS50977">
    <property type="entry name" value="HTH_TETR_2"/>
    <property type="match status" value="1"/>
</dbReference>
<dbReference type="GO" id="GO:0003700">
    <property type="term" value="F:DNA-binding transcription factor activity"/>
    <property type="evidence" value="ECO:0007669"/>
    <property type="project" value="TreeGrafter"/>
</dbReference>
<dbReference type="InterPro" id="IPR023772">
    <property type="entry name" value="DNA-bd_HTH_TetR-type_CS"/>
</dbReference>
<dbReference type="InterPro" id="IPR001647">
    <property type="entry name" value="HTH_TetR"/>
</dbReference>
<evidence type="ECO:0000256" key="1">
    <source>
        <dbReference type="ARBA" id="ARBA00023015"/>
    </source>
</evidence>
<comment type="caution">
    <text evidence="6">The sequence shown here is derived from an EMBL/GenBank/DDBJ whole genome shotgun (WGS) entry which is preliminary data.</text>
</comment>
<name>A0A940WDD9_9ACTN</name>
<dbReference type="PANTHER" id="PTHR30055:SF234">
    <property type="entry name" value="HTH-TYPE TRANSCRIPTIONAL REGULATOR BETI"/>
    <property type="match status" value="1"/>
</dbReference>
<dbReference type="EMBL" id="JAFCNB010000001">
    <property type="protein sequence ID" value="MBP2702518.1"/>
    <property type="molecule type" value="Genomic_DNA"/>
</dbReference>
<keyword evidence="1" id="KW-0805">Transcription regulation</keyword>
<keyword evidence="2 4" id="KW-0238">DNA-binding</keyword>
<feature type="domain" description="HTH tetR-type" evidence="5">
    <location>
        <begin position="6"/>
        <end position="65"/>
    </location>
</feature>
<feature type="DNA-binding region" description="H-T-H motif" evidence="4">
    <location>
        <begin position="28"/>
        <end position="47"/>
    </location>
</feature>
<proteinExistence type="predicted"/>